<dbReference type="OrthoDB" id="1033069at2"/>
<organism evidence="3 4">
    <name type="scientific">Pedobacter psychroterrae</name>
    <dbReference type="NCBI Taxonomy" id="2530453"/>
    <lineage>
        <taxon>Bacteria</taxon>
        <taxon>Pseudomonadati</taxon>
        <taxon>Bacteroidota</taxon>
        <taxon>Sphingobacteriia</taxon>
        <taxon>Sphingobacteriales</taxon>
        <taxon>Sphingobacteriaceae</taxon>
        <taxon>Pedobacter</taxon>
    </lineage>
</organism>
<proteinExistence type="predicted"/>
<feature type="domain" description="DUF4476" evidence="2">
    <location>
        <begin position="135"/>
        <end position="224"/>
    </location>
</feature>
<feature type="signal peptide" evidence="1">
    <location>
        <begin position="1"/>
        <end position="19"/>
    </location>
</feature>
<keyword evidence="1" id="KW-0732">Signal</keyword>
<evidence type="ECO:0000313" key="4">
    <source>
        <dbReference type="Proteomes" id="UP000293347"/>
    </source>
</evidence>
<evidence type="ECO:0000256" key="1">
    <source>
        <dbReference type="SAM" id="SignalP"/>
    </source>
</evidence>
<dbReference type="EMBL" id="SJSL01000001">
    <property type="protein sequence ID" value="TCD02791.1"/>
    <property type="molecule type" value="Genomic_DNA"/>
</dbReference>
<name>A0A4R0NPD7_9SPHI</name>
<evidence type="ECO:0000313" key="3">
    <source>
        <dbReference type="EMBL" id="TCD02791.1"/>
    </source>
</evidence>
<dbReference type="AlphaFoldDB" id="A0A4R0NPD7"/>
<reference evidence="3 4" key="1">
    <citation type="submission" date="2019-02" db="EMBL/GenBank/DDBJ databases">
        <title>Pedobacter sp. RP-1-14 sp. nov., isolated from Arctic soil.</title>
        <authorList>
            <person name="Dahal R.H."/>
        </authorList>
    </citation>
    <scope>NUCLEOTIDE SEQUENCE [LARGE SCALE GENOMIC DNA]</scope>
    <source>
        <strain evidence="3 4">RP-1-14</strain>
    </source>
</reference>
<comment type="caution">
    <text evidence="3">The sequence shown here is derived from an EMBL/GenBank/DDBJ whole genome shotgun (WGS) entry which is preliminary data.</text>
</comment>
<sequence length="230" mass="25933">MKSLILLMAVALQASLSFSQTTGNKELFIEVPEQGKVIVYVDDEMIGSSKNLFRFYDISSSNPTVTIMLNNKQLAKAKVQLKPDYRSILSYSRRSGIQVVKTLPIFNAGNYALDDWNGTIGNTPGRPSRAVVRIMDEDSFNELHRIAKKEAFEDARIKVINAALNRNMISTNQLVSLLKTFAFEDNKLSLAKSAYLSIADKENFFKITDVFTFKSQKEDLLDFIKLKSGR</sequence>
<gene>
    <name evidence="3" type="ORF">EZ437_02040</name>
</gene>
<dbReference type="Pfam" id="PF14771">
    <property type="entry name" value="DUF4476"/>
    <property type="match status" value="1"/>
</dbReference>
<dbReference type="InterPro" id="IPR028011">
    <property type="entry name" value="DUF4476"/>
</dbReference>
<dbReference type="Proteomes" id="UP000293347">
    <property type="component" value="Unassembled WGS sequence"/>
</dbReference>
<evidence type="ECO:0000259" key="2">
    <source>
        <dbReference type="Pfam" id="PF14771"/>
    </source>
</evidence>
<feature type="chain" id="PRO_5020355842" evidence="1">
    <location>
        <begin position="20"/>
        <end position="230"/>
    </location>
</feature>
<dbReference type="RefSeq" id="WP_131592750.1">
    <property type="nucleotide sequence ID" value="NZ_SJSL01000001.1"/>
</dbReference>
<keyword evidence="4" id="KW-1185">Reference proteome</keyword>
<protein>
    <submittedName>
        <fullName evidence="3">DUF4476 domain-containing protein</fullName>
    </submittedName>
</protein>
<accession>A0A4R0NPD7</accession>